<feature type="chain" id="PRO_5029683952" evidence="1">
    <location>
        <begin position="27"/>
        <end position="80"/>
    </location>
</feature>
<feature type="signal peptide" evidence="1">
    <location>
        <begin position="1"/>
        <end position="26"/>
    </location>
</feature>
<keyword evidence="1" id="KW-0732">Signal</keyword>
<evidence type="ECO:0000313" key="2">
    <source>
        <dbReference type="EMBL" id="QKG80020.1"/>
    </source>
</evidence>
<sequence>MKKVAKLFFVAILFGMAILPLGSANAEGKDELKKDTAREDNCDLVILKCANGNGTYLLLCGTKAEKDKDFSDVREAICGS</sequence>
<name>A0A7D4BBG0_9BACT</name>
<dbReference type="KEGG" id="ttz:FHG85_07005"/>
<accession>A0A7D4BBG0</accession>
<dbReference type="AlphaFoldDB" id="A0A7D4BBG0"/>
<proteinExistence type="predicted"/>
<keyword evidence="3" id="KW-1185">Reference proteome</keyword>
<organism evidence="2 3">
    <name type="scientific">Tenuifilum thalassicum</name>
    <dbReference type="NCBI Taxonomy" id="2590900"/>
    <lineage>
        <taxon>Bacteria</taxon>
        <taxon>Pseudomonadati</taxon>
        <taxon>Bacteroidota</taxon>
        <taxon>Bacteroidia</taxon>
        <taxon>Bacteroidales</taxon>
        <taxon>Tenuifilaceae</taxon>
        <taxon>Tenuifilum</taxon>
    </lineage>
</organism>
<dbReference type="Proteomes" id="UP000500961">
    <property type="component" value="Chromosome"/>
</dbReference>
<evidence type="ECO:0000256" key="1">
    <source>
        <dbReference type="SAM" id="SignalP"/>
    </source>
</evidence>
<evidence type="ECO:0000313" key="3">
    <source>
        <dbReference type="Proteomes" id="UP000500961"/>
    </source>
</evidence>
<dbReference type="RefSeq" id="WP_173074355.1">
    <property type="nucleotide sequence ID" value="NZ_CP041345.1"/>
</dbReference>
<gene>
    <name evidence="2" type="ORF">FHG85_07005</name>
</gene>
<protein>
    <submittedName>
        <fullName evidence="2">Uncharacterized protein</fullName>
    </submittedName>
</protein>
<dbReference type="EMBL" id="CP041345">
    <property type="protein sequence ID" value="QKG80020.1"/>
    <property type="molecule type" value="Genomic_DNA"/>
</dbReference>
<reference evidence="2 3" key="1">
    <citation type="submission" date="2019-07" db="EMBL/GenBank/DDBJ databases">
        <title>Thalassofilum flectens gen. nov., sp. nov., a novel moderate thermophilic anaerobe from a shallow sea hot spring in Kunashir Island (Russia), representing a new family in the order Bacteroidales, and proposal of Thalassofilacea fam. nov.</title>
        <authorList>
            <person name="Kochetkova T.V."/>
            <person name="Podosokorskaya O.A."/>
            <person name="Novikov A."/>
            <person name="Elcheninov A.G."/>
            <person name="Toshchakov S.V."/>
            <person name="Kublanov I.V."/>
        </authorList>
    </citation>
    <scope>NUCLEOTIDE SEQUENCE [LARGE SCALE GENOMIC DNA]</scope>
    <source>
        <strain evidence="2 3">38-H</strain>
    </source>
</reference>